<dbReference type="OrthoDB" id="3141857at2759"/>
<sequence length="145" mass="15748">MSFIIRRQASTVAAAANAAKSVGKSASGGGPEDKVLKKGARRDPELYILAAVMSGAFGLAGFYFGRKPTSATSQAEVSVANSSMPWEVDHDHEDHNKHFKYQYHPKGDRSQAPKNAPSALNTVVVPNVTLPKVRNHSQPHYRQSY</sequence>
<dbReference type="AlphaFoldDB" id="W2SBA9"/>
<feature type="region of interest" description="Disordered" evidence="1">
    <location>
        <begin position="18"/>
        <end position="38"/>
    </location>
</feature>
<evidence type="ECO:0000313" key="4">
    <source>
        <dbReference type="Proteomes" id="UP000030752"/>
    </source>
</evidence>
<reference evidence="3 4" key="1">
    <citation type="submission" date="2013-03" db="EMBL/GenBank/DDBJ databases">
        <title>The Genome Sequence of Phialophora europaea CBS 101466.</title>
        <authorList>
            <consortium name="The Broad Institute Genomics Platform"/>
            <person name="Cuomo C."/>
            <person name="de Hoog S."/>
            <person name="Gorbushina A."/>
            <person name="Walker B."/>
            <person name="Young S.K."/>
            <person name="Zeng Q."/>
            <person name="Gargeya S."/>
            <person name="Fitzgerald M."/>
            <person name="Haas B."/>
            <person name="Abouelleil A."/>
            <person name="Allen A.W."/>
            <person name="Alvarado L."/>
            <person name="Arachchi H.M."/>
            <person name="Berlin A.M."/>
            <person name="Chapman S.B."/>
            <person name="Gainer-Dewar J."/>
            <person name="Goldberg J."/>
            <person name="Griggs A."/>
            <person name="Gujja S."/>
            <person name="Hansen M."/>
            <person name="Howarth C."/>
            <person name="Imamovic A."/>
            <person name="Ireland A."/>
            <person name="Larimer J."/>
            <person name="McCowan C."/>
            <person name="Murphy C."/>
            <person name="Pearson M."/>
            <person name="Poon T.W."/>
            <person name="Priest M."/>
            <person name="Roberts A."/>
            <person name="Saif S."/>
            <person name="Shea T."/>
            <person name="Sisk P."/>
            <person name="Sykes S."/>
            <person name="Wortman J."/>
            <person name="Nusbaum C."/>
            <person name="Birren B."/>
        </authorList>
    </citation>
    <scope>NUCLEOTIDE SEQUENCE [LARGE SCALE GENOMIC DNA]</scope>
    <source>
        <strain evidence="3 4">CBS 101466</strain>
    </source>
</reference>
<dbReference type="RefSeq" id="XP_008710728.1">
    <property type="nucleotide sequence ID" value="XM_008712506.1"/>
</dbReference>
<dbReference type="InterPro" id="IPR039965">
    <property type="entry name" value="C3H7.08c"/>
</dbReference>
<keyword evidence="2" id="KW-0472">Membrane</keyword>
<dbReference type="PANTHER" id="PTHR40466:SF1">
    <property type="entry name" value="FUNGAL PROTEIN"/>
    <property type="match status" value="1"/>
</dbReference>
<keyword evidence="2" id="KW-0812">Transmembrane</keyword>
<accession>W2SBA9</accession>
<protein>
    <submittedName>
        <fullName evidence="3">Uncharacterized protein</fullName>
    </submittedName>
</protein>
<organism evidence="3 4">
    <name type="scientific">Cyphellophora europaea (strain CBS 101466)</name>
    <name type="common">Phialophora europaea</name>
    <dbReference type="NCBI Taxonomy" id="1220924"/>
    <lineage>
        <taxon>Eukaryota</taxon>
        <taxon>Fungi</taxon>
        <taxon>Dikarya</taxon>
        <taxon>Ascomycota</taxon>
        <taxon>Pezizomycotina</taxon>
        <taxon>Eurotiomycetes</taxon>
        <taxon>Chaetothyriomycetidae</taxon>
        <taxon>Chaetothyriales</taxon>
        <taxon>Cyphellophoraceae</taxon>
        <taxon>Cyphellophora</taxon>
    </lineage>
</organism>
<evidence type="ECO:0000256" key="1">
    <source>
        <dbReference type="SAM" id="MobiDB-lite"/>
    </source>
</evidence>
<dbReference type="eggNOG" id="ENOG502S6NX">
    <property type="taxonomic scope" value="Eukaryota"/>
</dbReference>
<dbReference type="EMBL" id="KB822711">
    <property type="protein sequence ID" value="ETN46016.1"/>
    <property type="molecule type" value="Genomic_DNA"/>
</dbReference>
<dbReference type="GeneID" id="19967538"/>
<evidence type="ECO:0000313" key="3">
    <source>
        <dbReference type="EMBL" id="ETN46016.1"/>
    </source>
</evidence>
<keyword evidence="2" id="KW-1133">Transmembrane helix</keyword>
<name>W2SBA9_CYPE1</name>
<gene>
    <name evidence="3" type="ORF">HMPREF1541_00199</name>
</gene>
<dbReference type="VEuPathDB" id="FungiDB:HMPREF1541_00199"/>
<dbReference type="InParanoid" id="W2SBA9"/>
<dbReference type="Proteomes" id="UP000030752">
    <property type="component" value="Unassembled WGS sequence"/>
</dbReference>
<keyword evidence="4" id="KW-1185">Reference proteome</keyword>
<evidence type="ECO:0000256" key="2">
    <source>
        <dbReference type="SAM" id="Phobius"/>
    </source>
</evidence>
<proteinExistence type="predicted"/>
<feature type="transmembrane region" description="Helical" evidence="2">
    <location>
        <begin position="46"/>
        <end position="65"/>
    </location>
</feature>
<dbReference type="HOGENOM" id="CLU_136890_0_0_1"/>
<dbReference type="PANTHER" id="PTHR40466">
    <property type="entry name" value="EXPRESSED PROTEIN"/>
    <property type="match status" value="1"/>
</dbReference>